<reference evidence="2 3" key="1">
    <citation type="submission" date="2024-03" db="EMBL/GenBank/DDBJ databases">
        <title>A high-quality draft genome sequence of Diaporthe vaccinii, a causative agent of upright dieback and viscid rot disease in cranberry plants.</title>
        <authorList>
            <person name="Sarrasin M."/>
            <person name="Lang B.F."/>
            <person name="Burger G."/>
        </authorList>
    </citation>
    <scope>NUCLEOTIDE SEQUENCE [LARGE SCALE GENOMIC DNA]</scope>
    <source>
        <strain evidence="2 3">IS7</strain>
    </source>
</reference>
<sequence length="356" mass="39872">MAPTSLDANADAMVRIVQRGPVDFKQTEFMVLTTVFSVSRYWEAFIRHMNGNSGFMPNNTHVEDTGITIVAVEIVLRGLHQAYHHRQSNSGSSKKGDENNIEGTVTNNESVTLSDGGAAPPLGPMDVDVYFPQELFKADIDDVWGVLALVNLDIAGKSHKGKFDVDRKVVESWFLKWREASFATLNTQTDFEKVLFPTFAFEDSKGFSLATKWLCQRTSVGNIAEYSPLVHSQGTQWKAAQIRIARSQLRVQVSDKVWSVIRGHDGWLLHSDKCACWVVAHYNYLKALEKAGVLCPELDHKKTIMELVNLMKTVEYEEPLNACMKCSNANITSHLDEAFRIGSIFKGITIAESLKR</sequence>
<evidence type="ECO:0000256" key="1">
    <source>
        <dbReference type="SAM" id="MobiDB-lite"/>
    </source>
</evidence>
<feature type="region of interest" description="Disordered" evidence="1">
    <location>
        <begin position="85"/>
        <end position="117"/>
    </location>
</feature>
<proteinExistence type="predicted"/>
<keyword evidence="3" id="KW-1185">Reference proteome</keyword>
<comment type="caution">
    <text evidence="2">The sequence shown here is derived from an EMBL/GenBank/DDBJ whole genome shotgun (WGS) entry which is preliminary data.</text>
</comment>
<dbReference type="EMBL" id="JBAWTH010000074">
    <property type="protein sequence ID" value="KAL2279645.1"/>
    <property type="molecule type" value="Genomic_DNA"/>
</dbReference>
<evidence type="ECO:0000313" key="3">
    <source>
        <dbReference type="Proteomes" id="UP001600888"/>
    </source>
</evidence>
<dbReference type="Proteomes" id="UP001600888">
    <property type="component" value="Unassembled WGS sequence"/>
</dbReference>
<organism evidence="2 3">
    <name type="scientific">Diaporthe vaccinii</name>
    <dbReference type="NCBI Taxonomy" id="105482"/>
    <lineage>
        <taxon>Eukaryota</taxon>
        <taxon>Fungi</taxon>
        <taxon>Dikarya</taxon>
        <taxon>Ascomycota</taxon>
        <taxon>Pezizomycotina</taxon>
        <taxon>Sordariomycetes</taxon>
        <taxon>Sordariomycetidae</taxon>
        <taxon>Diaporthales</taxon>
        <taxon>Diaporthaceae</taxon>
        <taxon>Diaporthe</taxon>
        <taxon>Diaporthe eres species complex</taxon>
    </lineage>
</organism>
<gene>
    <name evidence="2" type="ORF">FJTKL_13327</name>
</gene>
<name>A0ABR4EB53_9PEZI</name>
<feature type="compositionally biased region" description="Polar residues" evidence="1">
    <location>
        <begin position="101"/>
        <end position="113"/>
    </location>
</feature>
<protein>
    <submittedName>
        <fullName evidence="2">Uncharacterized protein</fullName>
    </submittedName>
</protein>
<evidence type="ECO:0000313" key="2">
    <source>
        <dbReference type="EMBL" id="KAL2279645.1"/>
    </source>
</evidence>
<accession>A0ABR4EB53</accession>